<dbReference type="Gene3D" id="3.30.70.270">
    <property type="match status" value="1"/>
</dbReference>
<dbReference type="PANTHER" id="PTHR43102:SF2">
    <property type="entry name" value="GAF DOMAIN-CONTAINING PROTEIN"/>
    <property type="match status" value="1"/>
</dbReference>
<gene>
    <name evidence="2" type="primary">pleD</name>
    <name evidence="2" type="ORF">MOBUDSM44075_02381</name>
</gene>
<dbReference type="InterPro" id="IPR029016">
    <property type="entry name" value="GAF-like_dom_sf"/>
</dbReference>
<dbReference type="SUPFAM" id="SSF55073">
    <property type="entry name" value="Nucleotide cyclase"/>
    <property type="match status" value="1"/>
</dbReference>
<dbReference type="Gene3D" id="3.30.450.40">
    <property type="match status" value="1"/>
</dbReference>
<dbReference type="InterPro" id="IPR000160">
    <property type="entry name" value="GGDEF_dom"/>
</dbReference>
<dbReference type="InterPro" id="IPR043128">
    <property type="entry name" value="Rev_trsase/Diguanyl_cyclase"/>
</dbReference>
<dbReference type="PROSITE" id="PS50887">
    <property type="entry name" value="GGDEF"/>
    <property type="match status" value="1"/>
</dbReference>
<dbReference type="InterPro" id="IPR029787">
    <property type="entry name" value="Nucleotide_cyclase"/>
</dbReference>
<dbReference type="PANTHER" id="PTHR43102">
    <property type="entry name" value="SLR1143 PROTEIN"/>
    <property type="match status" value="1"/>
</dbReference>
<reference evidence="2 3" key="1">
    <citation type="journal article" date="2015" name="Genome Biol. Evol.">
        <title>Characterization of Three Mycobacterium spp. with Potential Use in Bioremediation by Genome Sequencing and Comparative Genomics.</title>
        <authorList>
            <person name="Das S."/>
            <person name="Pettersson B.M."/>
            <person name="Behra P.R."/>
            <person name="Ramesh M."/>
            <person name="Dasgupta S."/>
            <person name="Bhattacharya A."/>
            <person name="Kirsebom L.A."/>
        </authorList>
    </citation>
    <scope>NUCLEOTIDE SEQUENCE [LARGE SCALE GENOMIC DNA]</scope>
    <source>
        <strain evidence="2 3">DSM 44075</strain>
    </source>
</reference>
<dbReference type="SMART" id="SM00267">
    <property type="entry name" value="GGDEF"/>
    <property type="match status" value="1"/>
</dbReference>
<sequence length="386" mass="43087">MIWARERDAVKTAPLQLNMWGARMSHTEFPVPGNEDQRMKVLADYHILDSLPEQAYDDFAKLASAICGTPIALVTLVDDDRQWFKANVGLDVSETPRSQAFCTHAIMDPGSVMTVEDATTDQRFAANPLVTGDPGIRFYAGAPLVAPTGEALGTICVIDREPRSLSETQREALEILSREIIVQLELRRSIATLEQAVLDQEKYVELLQEYQRDIEKVRVHLESQSVTDVLTGVKNRRSFDLTIEEDFTRARARRTTLSLLMIDVDHFKSFNDDFGHPAGDEVLRSVAQLLQSEMRESDSLFRYGGEEFAVVLPETTCKGAFVLAERFRRTVQRAPWPKRAITISIGVAAIDADTGSPRDLLQSADQALYSAKQIGRNRVTMAPSGT</sequence>
<proteinExistence type="predicted"/>
<dbReference type="PATRIC" id="fig|1807.14.peg.2402"/>
<organism evidence="2 3">
    <name type="scientific">Mycolicibacterium obuense</name>
    <dbReference type="NCBI Taxonomy" id="1807"/>
    <lineage>
        <taxon>Bacteria</taxon>
        <taxon>Bacillati</taxon>
        <taxon>Actinomycetota</taxon>
        <taxon>Actinomycetes</taxon>
        <taxon>Mycobacteriales</taxon>
        <taxon>Mycobacteriaceae</taxon>
        <taxon>Mycolicibacterium</taxon>
    </lineage>
</organism>
<dbReference type="Pfam" id="PF00990">
    <property type="entry name" value="GGDEF"/>
    <property type="match status" value="1"/>
</dbReference>
<comment type="caution">
    <text evidence="2">The sequence shown here is derived from an EMBL/GenBank/DDBJ whole genome shotgun (WGS) entry which is preliminary data.</text>
</comment>
<dbReference type="EMBL" id="JYNU01000013">
    <property type="protein sequence ID" value="KMO76389.1"/>
    <property type="molecule type" value="Genomic_DNA"/>
</dbReference>
<name>A0A0J6W1V9_9MYCO</name>
<dbReference type="SMART" id="SM00065">
    <property type="entry name" value="GAF"/>
    <property type="match status" value="1"/>
</dbReference>
<dbReference type="FunFam" id="3.30.70.270:FF:000001">
    <property type="entry name" value="Diguanylate cyclase domain protein"/>
    <property type="match status" value="1"/>
</dbReference>
<dbReference type="CDD" id="cd01949">
    <property type="entry name" value="GGDEF"/>
    <property type="match status" value="1"/>
</dbReference>
<dbReference type="InterPro" id="IPR003018">
    <property type="entry name" value="GAF"/>
</dbReference>
<evidence type="ECO:0000313" key="3">
    <source>
        <dbReference type="Proteomes" id="UP000036313"/>
    </source>
</evidence>
<dbReference type="Proteomes" id="UP000036313">
    <property type="component" value="Unassembled WGS sequence"/>
</dbReference>
<dbReference type="NCBIfam" id="TIGR00254">
    <property type="entry name" value="GGDEF"/>
    <property type="match status" value="1"/>
</dbReference>
<feature type="domain" description="GGDEF" evidence="1">
    <location>
        <begin position="255"/>
        <end position="384"/>
    </location>
</feature>
<dbReference type="Pfam" id="PF01590">
    <property type="entry name" value="GAF"/>
    <property type="match status" value="1"/>
</dbReference>
<dbReference type="SUPFAM" id="SSF55781">
    <property type="entry name" value="GAF domain-like"/>
    <property type="match status" value="1"/>
</dbReference>
<accession>A0A0J6W1V9</accession>
<dbReference type="AlphaFoldDB" id="A0A0J6W1V9"/>
<evidence type="ECO:0000313" key="2">
    <source>
        <dbReference type="EMBL" id="KMO76389.1"/>
    </source>
</evidence>
<protein>
    <submittedName>
        <fullName evidence="2">Response regulator PleD</fullName>
    </submittedName>
</protein>
<evidence type="ECO:0000259" key="1">
    <source>
        <dbReference type="PROSITE" id="PS50887"/>
    </source>
</evidence>